<dbReference type="RefSeq" id="WP_269661392.1">
    <property type="nucleotide sequence ID" value="NZ_CP114413.1"/>
</dbReference>
<dbReference type="InterPro" id="IPR034660">
    <property type="entry name" value="DinB/YfiT-like"/>
</dbReference>
<feature type="compositionally biased region" description="Basic and acidic residues" evidence="1">
    <location>
        <begin position="39"/>
        <end position="52"/>
    </location>
</feature>
<dbReference type="Proteomes" id="UP001164439">
    <property type="component" value="Chromosome"/>
</dbReference>
<feature type="compositionally biased region" description="Basic and acidic residues" evidence="1">
    <location>
        <begin position="81"/>
        <end position="99"/>
    </location>
</feature>
<accession>A0ABY7KH35</accession>
<dbReference type="Pfam" id="PF04978">
    <property type="entry name" value="MST"/>
    <property type="match status" value="1"/>
</dbReference>
<dbReference type="SUPFAM" id="SSF109854">
    <property type="entry name" value="DinB/YfiT-like putative metalloenzymes"/>
    <property type="match status" value="1"/>
</dbReference>
<protein>
    <submittedName>
        <fullName evidence="2">DinB family protein</fullName>
    </submittedName>
</protein>
<evidence type="ECO:0000313" key="2">
    <source>
        <dbReference type="EMBL" id="WAZ23848.1"/>
    </source>
</evidence>
<proteinExistence type="predicted"/>
<sequence>MGHGGVPTQDGACRSTGTDSGCRPRRGGRCRRFCGTGAHDQRFHDDEADLKRPGLLGRDQIPERPRADTEDEEQYGQQTAEADRTINERSLDDPGQRDWQSEDASLRWVLVHMIQETARLAGHVDKERELIDGAAGGGGG</sequence>
<dbReference type="EMBL" id="CP114413">
    <property type="protein sequence ID" value="WAZ23848.1"/>
    <property type="molecule type" value="Genomic_DNA"/>
</dbReference>
<dbReference type="Gene3D" id="1.20.120.450">
    <property type="entry name" value="dinb family like domain"/>
    <property type="match status" value="1"/>
</dbReference>
<evidence type="ECO:0000313" key="3">
    <source>
        <dbReference type="Proteomes" id="UP001164439"/>
    </source>
</evidence>
<feature type="compositionally biased region" description="Basic residues" evidence="1">
    <location>
        <begin position="23"/>
        <end position="32"/>
    </location>
</feature>
<name>A0ABY7KH35_9ACTN</name>
<keyword evidence="3" id="KW-1185">Reference proteome</keyword>
<dbReference type="InterPro" id="IPR007061">
    <property type="entry name" value="MST-like"/>
</dbReference>
<gene>
    <name evidence="2" type="ORF">STRCI_005218</name>
</gene>
<reference evidence="2" key="1">
    <citation type="submission" date="2022-12" db="EMBL/GenBank/DDBJ databases">
        <authorList>
            <person name="Ruckert C."/>
            <person name="Busche T."/>
            <person name="Kalinowski J."/>
            <person name="Wittmann C."/>
        </authorList>
    </citation>
    <scope>NUCLEOTIDE SEQUENCE</scope>
    <source>
        <strain evidence="2">DSM 40467</strain>
    </source>
</reference>
<organism evidence="2 3">
    <name type="scientific">Streptomyces cinnabarinus</name>
    <dbReference type="NCBI Taxonomy" id="67287"/>
    <lineage>
        <taxon>Bacteria</taxon>
        <taxon>Bacillati</taxon>
        <taxon>Actinomycetota</taxon>
        <taxon>Actinomycetes</taxon>
        <taxon>Kitasatosporales</taxon>
        <taxon>Streptomycetaceae</taxon>
        <taxon>Streptomyces</taxon>
    </lineage>
</organism>
<feature type="region of interest" description="Disordered" evidence="1">
    <location>
        <begin position="1"/>
        <end position="99"/>
    </location>
</feature>
<evidence type="ECO:0000256" key="1">
    <source>
        <dbReference type="SAM" id="MobiDB-lite"/>
    </source>
</evidence>